<evidence type="ECO:0000313" key="2">
    <source>
        <dbReference type="Proteomes" id="UP000265520"/>
    </source>
</evidence>
<proteinExistence type="predicted"/>
<reference evidence="1 2" key="1">
    <citation type="journal article" date="2018" name="Front. Plant Sci.">
        <title>Red Clover (Trifolium pratense) and Zigzag Clover (T. medium) - A Picture of Genomic Similarities and Differences.</title>
        <authorList>
            <person name="Dluhosova J."/>
            <person name="Istvanek J."/>
            <person name="Nedelnik J."/>
            <person name="Repkova J."/>
        </authorList>
    </citation>
    <scope>NUCLEOTIDE SEQUENCE [LARGE SCALE GENOMIC DNA]</scope>
    <source>
        <strain evidence="2">cv. 10/8</strain>
        <tissue evidence="1">Leaf</tissue>
    </source>
</reference>
<feature type="non-terminal residue" evidence="1">
    <location>
        <position position="1"/>
    </location>
</feature>
<keyword evidence="2" id="KW-1185">Reference proteome</keyword>
<comment type="caution">
    <text evidence="1">The sequence shown here is derived from an EMBL/GenBank/DDBJ whole genome shotgun (WGS) entry which is preliminary data.</text>
</comment>
<protein>
    <submittedName>
        <fullName evidence="1">Uncharacterized protein</fullName>
    </submittedName>
</protein>
<name>A0A392SA19_9FABA</name>
<evidence type="ECO:0000313" key="1">
    <source>
        <dbReference type="EMBL" id="MCI44715.1"/>
    </source>
</evidence>
<accession>A0A392SA19</accession>
<dbReference type="AlphaFoldDB" id="A0A392SA19"/>
<organism evidence="1 2">
    <name type="scientific">Trifolium medium</name>
    <dbReference type="NCBI Taxonomy" id="97028"/>
    <lineage>
        <taxon>Eukaryota</taxon>
        <taxon>Viridiplantae</taxon>
        <taxon>Streptophyta</taxon>
        <taxon>Embryophyta</taxon>
        <taxon>Tracheophyta</taxon>
        <taxon>Spermatophyta</taxon>
        <taxon>Magnoliopsida</taxon>
        <taxon>eudicotyledons</taxon>
        <taxon>Gunneridae</taxon>
        <taxon>Pentapetalae</taxon>
        <taxon>rosids</taxon>
        <taxon>fabids</taxon>
        <taxon>Fabales</taxon>
        <taxon>Fabaceae</taxon>
        <taxon>Papilionoideae</taxon>
        <taxon>50 kb inversion clade</taxon>
        <taxon>NPAAA clade</taxon>
        <taxon>Hologalegina</taxon>
        <taxon>IRL clade</taxon>
        <taxon>Trifolieae</taxon>
        <taxon>Trifolium</taxon>
    </lineage>
</organism>
<dbReference type="EMBL" id="LXQA010334395">
    <property type="protein sequence ID" value="MCI44715.1"/>
    <property type="molecule type" value="Genomic_DNA"/>
</dbReference>
<dbReference type="Proteomes" id="UP000265520">
    <property type="component" value="Unassembled WGS sequence"/>
</dbReference>
<sequence>IQVQDCVEKIVINNHCEKEVPVTGDGEEERAERASLTSDQCRILINLHKLDADLQGT</sequence>